<dbReference type="OrthoDB" id="366288at2"/>
<evidence type="ECO:0000313" key="1">
    <source>
        <dbReference type="EMBL" id="TCL62847.1"/>
    </source>
</evidence>
<accession>A0A4V2QD61</accession>
<dbReference type="AlphaFoldDB" id="A0A4V2QD61"/>
<name>A0A4V2QD61_9FLAO</name>
<reference evidence="1 2" key="1">
    <citation type="submission" date="2019-03" db="EMBL/GenBank/DDBJ databases">
        <title>Genomic Encyclopedia of Type Strains, Phase IV (KMG-IV): sequencing the most valuable type-strain genomes for metagenomic binning, comparative biology and taxonomic classification.</title>
        <authorList>
            <person name="Goeker M."/>
        </authorList>
    </citation>
    <scope>NUCLEOTIDE SEQUENCE [LARGE SCALE GENOMIC DNA]</scope>
    <source>
        <strain evidence="1 2">DSM 18792</strain>
    </source>
</reference>
<proteinExistence type="predicted"/>
<dbReference type="Proteomes" id="UP000295455">
    <property type="component" value="Unassembled WGS sequence"/>
</dbReference>
<evidence type="ECO:0000313" key="2">
    <source>
        <dbReference type="Proteomes" id="UP000295455"/>
    </source>
</evidence>
<dbReference type="RefSeq" id="WP_132219280.1">
    <property type="nucleotide sequence ID" value="NZ_OX156936.1"/>
</dbReference>
<dbReference type="InterPro" id="IPR011749">
    <property type="entry name" value="CHP02243"/>
</dbReference>
<keyword evidence="2" id="KW-1185">Reference proteome</keyword>
<sequence length="885" mass="98676">MEQTNCGCCDGVHLRTPNKIHNRAGLSTINYRIGDYNGFKSSLLSKLTMSQLESLKKLTTRSNDDFTVAIIDAFSVLSDVLTFYQERIINESYLRTATERLSVAELAAMIGYDLNPGVAATTFLSFTLDESSMQPGAENIRKIKAAGNENPIVKMNKGVKAQSVPEQDEEPQIFETVEDIEVKSDWNSMTVKSFDDQNNLANSNVIYINGTNNNIKKGDQILIVHADGETVKKVNKIELLNDMDSTKIHFENGLFLISYLPDFQWFPMATYYMIPYTLSKETVSGLIGPSKKVSSYELNSALAIQNWSTYEFKTSVNSSKPEVNNEVKVYIFRNKAALFGYNAPQKIKNIDADGNVEYDEYTISEKSNQITLDAEYAEVTGGDDGYIALKNAEDANFTTYKINSAELVPQTKYGISGKSTKIKVSGLTWPSEVLITDLRNSIAYIQSEKLEITQKPIIEPLEKGISAIILSEFYIDLKVNQKVLISGEVDDLPGVIRTEIHTIKEVALVDKYTQITTEKGLENSFVRNTVRVNANVALATHGETVSEVLGSGDARIQFQKFKLKHSPVTYVADDSTSGSSSSIEIRVNDILWKEVPYFYGRQPDEHVFTVRRGNDGTTSITFGDGIHGSRLPTGKLNVRAIYRKGIGSSGLLKSNQISQLISKPLYLKTVNNPLAPEGAQNPEDIENARHNANLSIHTLDRIVSLKDYENFAKSFAGIEKAKSVWLWSGNGKKVHLTVAGADGAEIDENSKLFDKLSAAIRKNSYPGVQLQIKSFRKRYFRIIGNLNVDETYDFQKVHDEIIKNIRNTYAFKNRNIGQNIHLSEVIALIESTEGVNYIDIDKFFITGTVETLEKVLVAQVIIANSSITASELIMLDPSPFKFNQI</sequence>
<dbReference type="EMBL" id="SLUP01000011">
    <property type="protein sequence ID" value="TCL62847.1"/>
    <property type="molecule type" value="Genomic_DNA"/>
</dbReference>
<protein>
    <submittedName>
        <fullName evidence="1">Putative phage baseplate assembly protein</fullName>
    </submittedName>
</protein>
<gene>
    <name evidence="1" type="ORF">EV196_11143</name>
</gene>
<dbReference type="NCBIfam" id="TIGR02243">
    <property type="entry name" value="putative baseplate assembly protein"/>
    <property type="match status" value="1"/>
</dbReference>
<comment type="caution">
    <text evidence="1">The sequence shown here is derived from an EMBL/GenBank/DDBJ whole genome shotgun (WGS) entry which is preliminary data.</text>
</comment>
<organism evidence="1 2">
    <name type="scientific">Mariniflexile fucanivorans</name>
    <dbReference type="NCBI Taxonomy" id="264023"/>
    <lineage>
        <taxon>Bacteria</taxon>
        <taxon>Pseudomonadati</taxon>
        <taxon>Bacteroidota</taxon>
        <taxon>Flavobacteriia</taxon>
        <taxon>Flavobacteriales</taxon>
        <taxon>Flavobacteriaceae</taxon>
        <taxon>Mariniflexile</taxon>
    </lineage>
</organism>